<dbReference type="HOGENOM" id="CLU_346886_0_0_1"/>
<feature type="domain" description="Alpha/beta hydrolase fold-3" evidence="5">
    <location>
        <begin position="268"/>
        <end position="478"/>
    </location>
</feature>
<dbReference type="InParanoid" id="K1VHM9"/>
<comment type="caution">
    <text evidence="6">The sequence shown here is derived from an EMBL/GenBank/DDBJ whole genome shotgun (WGS) entry which is preliminary data.</text>
</comment>
<feature type="region of interest" description="Disordered" evidence="3">
    <location>
        <begin position="1"/>
        <end position="59"/>
    </location>
</feature>
<dbReference type="OrthoDB" id="2152029at2759"/>
<dbReference type="Proteomes" id="UP000006757">
    <property type="component" value="Unassembled WGS sequence"/>
</dbReference>
<feature type="transmembrane region" description="Helical" evidence="4">
    <location>
        <begin position="101"/>
        <end position="123"/>
    </location>
</feature>
<feature type="compositionally biased region" description="Basic residues" evidence="3">
    <location>
        <begin position="735"/>
        <end position="757"/>
    </location>
</feature>
<dbReference type="InterPro" id="IPR029058">
    <property type="entry name" value="AB_hydrolase_fold"/>
</dbReference>
<dbReference type="EMBL" id="AMBO01000343">
    <property type="protein sequence ID" value="EKD00356.1"/>
    <property type="molecule type" value="Genomic_DNA"/>
</dbReference>
<feature type="region of interest" description="Disordered" evidence="3">
    <location>
        <begin position="480"/>
        <end position="513"/>
    </location>
</feature>
<dbReference type="Pfam" id="PF07859">
    <property type="entry name" value="Abhydrolase_3"/>
    <property type="match status" value="1"/>
</dbReference>
<keyword evidence="1" id="KW-0378">Hydrolase</keyword>
<evidence type="ECO:0000259" key="5">
    <source>
        <dbReference type="Pfam" id="PF07859"/>
    </source>
</evidence>
<keyword evidence="4" id="KW-0812">Transmembrane</keyword>
<dbReference type="AlphaFoldDB" id="K1VHM9"/>
<feature type="coiled-coil region" evidence="2">
    <location>
        <begin position="573"/>
        <end position="617"/>
    </location>
</feature>
<proteinExistence type="predicted"/>
<dbReference type="Gene3D" id="3.40.50.1820">
    <property type="entry name" value="alpha/beta hydrolase"/>
    <property type="match status" value="1"/>
</dbReference>
<evidence type="ECO:0000313" key="7">
    <source>
        <dbReference type="Proteomes" id="UP000006757"/>
    </source>
</evidence>
<evidence type="ECO:0000256" key="4">
    <source>
        <dbReference type="SAM" id="Phobius"/>
    </source>
</evidence>
<dbReference type="SUPFAM" id="SSF53474">
    <property type="entry name" value="alpha/beta-Hydrolases"/>
    <property type="match status" value="1"/>
</dbReference>
<feature type="region of interest" description="Disordered" evidence="3">
    <location>
        <begin position="721"/>
        <end position="814"/>
    </location>
</feature>
<feature type="region of interest" description="Disordered" evidence="3">
    <location>
        <begin position="635"/>
        <end position="669"/>
    </location>
</feature>
<feature type="compositionally biased region" description="Polar residues" evidence="3">
    <location>
        <begin position="802"/>
        <end position="814"/>
    </location>
</feature>
<dbReference type="PANTHER" id="PTHR48081">
    <property type="entry name" value="AB HYDROLASE SUPERFAMILY PROTEIN C4A8.06C"/>
    <property type="match status" value="1"/>
</dbReference>
<accession>K1VHM9</accession>
<keyword evidence="4" id="KW-1133">Transmembrane helix</keyword>
<evidence type="ECO:0000256" key="3">
    <source>
        <dbReference type="SAM" id="MobiDB-lite"/>
    </source>
</evidence>
<dbReference type="PANTHER" id="PTHR48081:SF26">
    <property type="entry name" value="ALPHA_BETA HYDROLASE FOLD-3 DOMAIN-CONTAINING PROTEIN"/>
    <property type="match status" value="1"/>
</dbReference>
<evidence type="ECO:0000256" key="2">
    <source>
        <dbReference type="SAM" id="Coils"/>
    </source>
</evidence>
<dbReference type="InterPro" id="IPR050300">
    <property type="entry name" value="GDXG_lipolytic_enzyme"/>
</dbReference>
<dbReference type="GO" id="GO:0016787">
    <property type="term" value="F:hydrolase activity"/>
    <property type="evidence" value="ECO:0007669"/>
    <property type="project" value="UniProtKB-KW"/>
</dbReference>
<keyword evidence="4" id="KW-0472">Membrane</keyword>
<evidence type="ECO:0000313" key="6">
    <source>
        <dbReference type="EMBL" id="EKD00356.1"/>
    </source>
</evidence>
<dbReference type="eggNOG" id="ENOG502S05E">
    <property type="taxonomic scope" value="Eukaryota"/>
</dbReference>
<keyword evidence="7" id="KW-1185">Reference proteome</keyword>
<reference evidence="6 7" key="1">
    <citation type="journal article" date="2012" name="Eukaryot. Cell">
        <title>Genome sequence of the Trichosporon asahii environmental strain CBS 8904.</title>
        <authorList>
            <person name="Yang R.Y."/>
            <person name="Li H.T."/>
            <person name="Zhu H."/>
            <person name="Zhou G.P."/>
            <person name="Wang M."/>
            <person name="Wang L."/>
        </authorList>
    </citation>
    <scope>NUCLEOTIDE SEQUENCE [LARGE SCALE GENOMIC DNA]</scope>
    <source>
        <strain evidence="6 7">CBS 8904</strain>
    </source>
</reference>
<dbReference type="InterPro" id="IPR013094">
    <property type="entry name" value="AB_hydrolase_3"/>
</dbReference>
<gene>
    <name evidence="6" type="ORF">A1Q2_05325</name>
</gene>
<feature type="compositionally biased region" description="Basic and acidic residues" evidence="3">
    <location>
        <begin position="39"/>
        <end position="50"/>
    </location>
</feature>
<organism evidence="6 7">
    <name type="scientific">Trichosporon asahii var. asahii (strain CBS 8904)</name>
    <name type="common">Yeast</name>
    <dbReference type="NCBI Taxonomy" id="1220162"/>
    <lineage>
        <taxon>Eukaryota</taxon>
        <taxon>Fungi</taxon>
        <taxon>Dikarya</taxon>
        <taxon>Basidiomycota</taxon>
        <taxon>Agaricomycotina</taxon>
        <taxon>Tremellomycetes</taxon>
        <taxon>Trichosporonales</taxon>
        <taxon>Trichosporonaceae</taxon>
        <taxon>Trichosporon</taxon>
    </lineage>
</organism>
<feature type="compositionally biased region" description="Polar residues" evidence="3">
    <location>
        <begin position="19"/>
        <end position="31"/>
    </location>
</feature>
<protein>
    <submittedName>
        <fullName evidence="6">Endoplasmic reticulum protein</fullName>
    </submittedName>
</protein>
<feature type="compositionally biased region" description="Gly residues" evidence="3">
    <location>
        <begin position="486"/>
        <end position="495"/>
    </location>
</feature>
<dbReference type="STRING" id="1220162.K1VHM9"/>
<keyword evidence="2" id="KW-0175">Coiled coil</keyword>
<name>K1VHM9_TRIAC</name>
<sequence>MPDGHWRASNGAAIGPARTNGTAQPKPNGTAHSGGKVKMTLDADAKHDPQAIDQTAVSEKVSRPKVVDPEWGELTLEKAREKLLEQAPRNPLWRSSLFRRLYLLCFVLFSLLVLVPVWALYYFPRSNRPFGAWPLQRCLRVRWSRHISTVVAKCEIDYLGRNLDVPLHPYKLKCSHPIIIPPAPASWLRGHPAEMLKEIHKNRGNWRPRFVYRHWPTRSGAYGKWNPRATPSVPEDEGFVPVQAFWYTGRKIAPHSQPRRRHAGQPVLLMFHGGGYILGTAAESDLTSSVARSFVAHTPIRHVLSVEYRLASTSPWPLPLLDAISAYHHLLSEGVAERDIVIAGDSAGGHLSLALARWLRDEGPALGLSGPRGLVLLSPWSDLGFTHFWGERNAQHNAELDTIDGSFGPFAASLLLRGLDEYTAWESPYLAPAGLMLPERRENGFHGFPPTFIVYGRAERLEMEIRELYRRIKAARSHRRVSGDAGAAGGGGGDGSSTPGGERRGKRRTTRDRLLATREAVHDFMIFPWFNPETSAAYEEIDDWLRHLFSIEAAPRIETTPPTPDQLEVEPVEKVAERERERLAERERRIREREMEREEREASLEKTEAALDGIRQRPRARTHTAATRPVTIHTSALPPSLTRPSVPRSTSTAAVERRRKTSKTSLTPRPRIRLLPKSPRMMPVHDTPRAFVRDLRTQSLDLIDLHPVDMLEDVLSPLRLDERGDSGRAGTRWGRGSRVRRTRSGMRRRRRRRRRRTTTTTTTTTTRERTRRKEREEGQAPAAANHPSRKKPTTARTEARSAGSSNSTSLEPRP</sequence>
<evidence type="ECO:0000256" key="1">
    <source>
        <dbReference type="ARBA" id="ARBA00022801"/>
    </source>
</evidence>
<feature type="compositionally biased region" description="Basic and acidic residues" evidence="3">
    <location>
        <begin position="766"/>
        <end position="778"/>
    </location>
</feature>